<organism evidence="3 4">
    <name type="scientific">Amborella trichopoda</name>
    <dbReference type="NCBI Taxonomy" id="13333"/>
    <lineage>
        <taxon>Eukaryota</taxon>
        <taxon>Viridiplantae</taxon>
        <taxon>Streptophyta</taxon>
        <taxon>Embryophyta</taxon>
        <taxon>Tracheophyta</taxon>
        <taxon>Spermatophyta</taxon>
        <taxon>Magnoliopsida</taxon>
        <taxon>Amborellales</taxon>
        <taxon>Amborellaceae</taxon>
        <taxon>Amborella</taxon>
    </lineage>
</organism>
<keyword evidence="2" id="KW-1133">Transmembrane helix</keyword>
<gene>
    <name evidence="3" type="ORF">AMTR_s00061p00162760</name>
</gene>
<keyword evidence="2" id="KW-0472">Membrane</keyword>
<dbReference type="Proteomes" id="UP000017836">
    <property type="component" value="Unassembled WGS sequence"/>
</dbReference>
<dbReference type="Gramene" id="ERN19147">
    <property type="protein sequence ID" value="ERN19147"/>
    <property type="gene ID" value="AMTR_s00061p00162760"/>
</dbReference>
<keyword evidence="4" id="KW-1185">Reference proteome</keyword>
<dbReference type="InterPro" id="IPR040229">
    <property type="entry name" value="At3g27390-like"/>
</dbReference>
<dbReference type="OrthoDB" id="1932537at2759"/>
<evidence type="ECO:0000256" key="2">
    <source>
        <dbReference type="SAM" id="Phobius"/>
    </source>
</evidence>
<sequence length="598" mass="67362">MEVPVGFLSTLWSFLSFLPFFFLLLLLGLIKAAIFGPLVVIVILLGNSAVILGLWPAHCIWTYYSIIRTKRFGLTLKIFILLSLLVPLVLWPIFGIIGSLLVGIGYGIFAPLSATFEAIGEEKFSEKLYHCFVDGCWSSIEGSFTVVRDFTDFCFHSYFSYMDELREKMHDDEQPTDIKLLELPSCLLVSLLSVVVDVPMITLVALSKSPYMLFKGWKRLLEDLIGREGPFLETVCVPFAGLAIILWPLAVTLAVVSAFLSSFFLGLYGGVIVHQESSLQLGLAYIVAIVAVFDEYTNDLLFLREGSCLPRPKYRKHTNPSSGPLERNTSIEMQMNELKNGKVGPGKKLVSERSRTLKKVIQELRPMQVWDWLFESGGLNGGMLLQEGLITVEDIEECVRGGSCRKLSIRLPAYCILQCLVRSAKSDSYGLLLNDEVELTSYNSPKDKVYEWFLGPLLVMKEQIKGLQLNENEIACLNKLIISYKNERVEDWENSGFPSEDKVRIAQLQALLRRLQGIVASMSRIPTFRRRFQNLVKALYQEATTNRENNSTDNGSMSSNRGAMRGKRKMNGSYEKTRGNQALENKVNRNSVELDSIV</sequence>
<protein>
    <recommendedName>
        <fullName evidence="5">Steroid nuclear receptor ligand-binding</fullName>
    </recommendedName>
</protein>
<feature type="transmembrane region" description="Helical" evidence="2">
    <location>
        <begin position="12"/>
        <end position="34"/>
    </location>
</feature>
<dbReference type="PANTHER" id="PTHR31133:SF2">
    <property type="entry name" value="EXPRESSED PROTEIN"/>
    <property type="match status" value="1"/>
</dbReference>
<proteinExistence type="predicted"/>
<feature type="transmembrane region" description="Helical" evidence="2">
    <location>
        <begin position="253"/>
        <end position="273"/>
    </location>
</feature>
<dbReference type="PANTHER" id="PTHR31133">
    <property type="entry name" value="MEMBRANE PROTEIN"/>
    <property type="match status" value="1"/>
</dbReference>
<feature type="transmembrane region" description="Helical" evidence="2">
    <location>
        <begin position="78"/>
        <end position="109"/>
    </location>
</feature>
<dbReference type="eggNOG" id="ENOG502QS6P">
    <property type="taxonomic scope" value="Eukaryota"/>
</dbReference>
<accession>U5DCK6</accession>
<feature type="transmembrane region" description="Helical" evidence="2">
    <location>
        <begin position="40"/>
        <end position="66"/>
    </location>
</feature>
<feature type="transmembrane region" description="Helical" evidence="2">
    <location>
        <begin position="187"/>
        <end position="207"/>
    </location>
</feature>
<feature type="compositionally biased region" description="Polar residues" evidence="1">
    <location>
        <begin position="546"/>
        <end position="561"/>
    </location>
</feature>
<dbReference type="AlphaFoldDB" id="U5DCK6"/>
<dbReference type="GO" id="GO:0010228">
    <property type="term" value="P:vegetative to reproductive phase transition of meristem"/>
    <property type="evidence" value="ECO:0000318"/>
    <property type="project" value="GO_Central"/>
</dbReference>
<dbReference type="KEGG" id="atr:18447521"/>
<dbReference type="OMA" id="CWSTIKG"/>
<dbReference type="HOGENOM" id="CLU_019915_1_0_1"/>
<evidence type="ECO:0008006" key="5">
    <source>
        <dbReference type="Google" id="ProtNLM"/>
    </source>
</evidence>
<evidence type="ECO:0000256" key="1">
    <source>
        <dbReference type="SAM" id="MobiDB-lite"/>
    </source>
</evidence>
<name>U5DCK6_AMBTC</name>
<evidence type="ECO:0000313" key="4">
    <source>
        <dbReference type="Proteomes" id="UP000017836"/>
    </source>
</evidence>
<evidence type="ECO:0000313" key="3">
    <source>
        <dbReference type="EMBL" id="ERN19147.1"/>
    </source>
</evidence>
<reference evidence="4" key="1">
    <citation type="journal article" date="2013" name="Science">
        <title>The Amborella genome and the evolution of flowering plants.</title>
        <authorList>
            <consortium name="Amborella Genome Project"/>
        </authorList>
    </citation>
    <scope>NUCLEOTIDE SEQUENCE [LARGE SCALE GENOMIC DNA]</scope>
</reference>
<feature type="region of interest" description="Disordered" evidence="1">
    <location>
        <begin position="546"/>
        <end position="587"/>
    </location>
</feature>
<dbReference type="EMBL" id="KI392075">
    <property type="protein sequence ID" value="ERN19147.1"/>
    <property type="molecule type" value="Genomic_DNA"/>
</dbReference>
<keyword evidence="2" id="KW-0812">Transmembrane</keyword>